<dbReference type="EMBL" id="JAVDUM010000009">
    <property type="protein sequence ID" value="MDR6867512.1"/>
    <property type="molecule type" value="Genomic_DNA"/>
</dbReference>
<gene>
    <name evidence="1" type="ORF">J2Y69_002116</name>
</gene>
<organism evidence="1 2">
    <name type="scientific">Microbacterium resistens</name>
    <dbReference type="NCBI Taxonomy" id="156977"/>
    <lineage>
        <taxon>Bacteria</taxon>
        <taxon>Bacillati</taxon>
        <taxon>Actinomycetota</taxon>
        <taxon>Actinomycetes</taxon>
        <taxon>Micrococcales</taxon>
        <taxon>Microbacteriaceae</taxon>
        <taxon>Microbacterium</taxon>
    </lineage>
</organism>
<accession>A0ABU1SD42</accession>
<evidence type="ECO:0008006" key="3">
    <source>
        <dbReference type="Google" id="ProtNLM"/>
    </source>
</evidence>
<evidence type="ECO:0000313" key="2">
    <source>
        <dbReference type="Proteomes" id="UP001259347"/>
    </source>
</evidence>
<evidence type="ECO:0000313" key="1">
    <source>
        <dbReference type="EMBL" id="MDR6867512.1"/>
    </source>
</evidence>
<dbReference type="Proteomes" id="UP001259347">
    <property type="component" value="Unassembled WGS sequence"/>
</dbReference>
<comment type="caution">
    <text evidence="1">The sequence shown here is derived from an EMBL/GenBank/DDBJ whole genome shotgun (WGS) entry which is preliminary data.</text>
</comment>
<name>A0ABU1SD42_9MICO</name>
<keyword evidence="2" id="KW-1185">Reference proteome</keyword>
<dbReference type="RefSeq" id="WP_310020392.1">
    <property type="nucleotide sequence ID" value="NZ_JAVDUM010000009.1"/>
</dbReference>
<protein>
    <recommendedName>
        <fullName evidence="3">C2H2-type domain-containing protein</fullName>
    </recommendedName>
</protein>
<reference evidence="1 2" key="1">
    <citation type="submission" date="2023-07" db="EMBL/GenBank/DDBJ databases">
        <title>Sorghum-associated microbial communities from plants grown in Nebraska, USA.</title>
        <authorList>
            <person name="Schachtman D."/>
        </authorList>
    </citation>
    <scope>NUCLEOTIDE SEQUENCE [LARGE SCALE GENOMIC DNA]</scope>
    <source>
        <strain evidence="1 2">2980</strain>
    </source>
</reference>
<proteinExistence type="predicted"/>
<sequence length="92" mass="10239">MSADAYPLGARWMCDDSSVWEVDWDDQDKRHMWTLVSVPGESSAVPRAEVVTTGQPEVQVLACIRCGVLLWNIEAHYADAHPDRPDGSRDAV</sequence>